<keyword evidence="2" id="KW-1185">Reference proteome</keyword>
<evidence type="ECO:0000313" key="1">
    <source>
        <dbReference type="EMBL" id="MPC14936.1"/>
    </source>
</evidence>
<dbReference type="EMBL" id="VSRR010000389">
    <property type="protein sequence ID" value="MPC14936.1"/>
    <property type="molecule type" value="Genomic_DNA"/>
</dbReference>
<name>A0A5B7D345_PORTR</name>
<gene>
    <name evidence="1" type="ORF">E2C01_007714</name>
</gene>
<comment type="caution">
    <text evidence="1">The sequence shown here is derived from an EMBL/GenBank/DDBJ whole genome shotgun (WGS) entry which is preliminary data.</text>
</comment>
<proteinExistence type="predicted"/>
<protein>
    <submittedName>
        <fullName evidence="1">Uncharacterized protein</fullName>
    </submittedName>
</protein>
<dbReference type="Proteomes" id="UP000324222">
    <property type="component" value="Unassembled WGS sequence"/>
</dbReference>
<sequence length="63" mass="7241">MNCGATKECESEVVVYTTRNEEELRQELLQCDQSSWTHSFLLSYKKASPCLCLTTRDLLHTLS</sequence>
<reference evidence="1 2" key="1">
    <citation type="submission" date="2019-05" db="EMBL/GenBank/DDBJ databases">
        <title>Another draft genome of Portunus trituberculatus and its Hox gene families provides insights of decapod evolution.</title>
        <authorList>
            <person name="Jeong J.-H."/>
            <person name="Song I."/>
            <person name="Kim S."/>
            <person name="Choi T."/>
            <person name="Kim D."/>
            <person name="Ryu S."/>
            <person name="Kim W."/>
        </authorList>
    </citation>
    <scope>NUCLEOTIDE SEQUENCE [LARGE SCALE GENOMIC DNA]</scope>
    <source>
        <tissue evidence="1">Muscle</tissue>
    </source>
</reference>
<accession>A0A5B7D345</accession>
<evidence type="ECO:0000313" key="2">
    <source>
        <dbReference type="Proteomes" id="UP000324222"/>
    </source>
</evidence>
<dbReference type="AlphaFoldDB" id="A0A5B7D345"/>
<organism evidence="1 2">
    <name type="scientific">Portunus trituberculatus</name>
    <name type="common">Swimming crab</name>
    <name type="synonym">Neptunus trituberculatus</name>
    <dbReference type="NCBI Taxonomy" id="210409"/>
    <lineage>
        <taxon>Eukaryota</taxon>
        <taxon>Metazoa</taxon>
        <taxon>Ecdysozoa</taxon>
        <taxon>Arthropoda</taxon>
        <taxon>Crustacea</taxon>
        <taxon>Multicrustacea</taxon>
        <taxon>Malacostraca</taxon>
        <taxon>Eumalacostraca</taxon>
        <taxon>Eucarida</taxon>
        <taxon>Decapoda</taxon>
        <taxon>Pleocyemata</taxon>
        <taxon>Brachyura</taxon>
        <taxon>Eubrachyura</taxon>
        <taxon>Portunoidea</taxon>
        <taxon>Portunidae</taxon>
        <taxon>Portuninae</taxon>
        <taxon>Portunus</taxon>
    </lineage>
</organism>